<feature type="region of interest" description="Disordered" evidence="1">
    <location>
        <begin position="126"/>
        <end position="248"/>
    </location>
</feature>
<feature type="compositionally biased region" description="Basic and acidic residues" evidence="1">
    <location>
        <begin position="454"/>
        <end position="471"/>
    </location>
</feature>
<name>M0ZUH4_SOLTU</name>
<feature type="compositionally biased region" description="Basic and acidic residues" evidence="1">
    <location>
        <begin position="404"/>
        <end position="421"/>
    </location>
</feature>
<reference evidence="2" key="2">
    <citation type="submission" date="2015-06" db="UniProtKB">
        <authorList>
            <consortium name="EnsemblPlants"/>
        </authorList>
    </citation>
    <scope>IDENTIFICATION</scope>
    <source>
        <strain evidence="2">DM1-3 516 R44</strain>
    </source>
</reference>
<dbReference type="PaxDb" id="4113-PGSC0003DMT400008383"/>
<protein>
    <submittedName>
        <fullName evidence="2">Transposon MuDR mudrA</fullName>
    </submittedName>
</protein>
<keyword evidence="3" id="KW-1185">Reference proteome</keyword>
<feature type="compositionally biased region" description="Basic and acidic residues" evidence="1">
    <location>
        <begin position="354"/>
        <end position="371"/>
    </location>
</feature>
<feature type="compositionally biased region" description="Basic residues" evidence="1">
    <location>
        <begin position="497"/>
        <end position="507"/>
    </location>
</feature>
<dbReference type="Proteomes" id="UP000011115">
    <property type="component" value="Unassembled WGS sequence"/>
</dbReference>
<evidence type="ECO:0000256" key="1">
    <source>
        <dbReference type="SAM" id="MobiDB-lite"/>
    </source>
</evidence>
<dbReference type="STRING" id="4113.M0ZUH4"/>
<accession>M0ZUH4</accession>
<dbReference type="InParanoid" id="M0ZUH4"/>
<dbReference type="EnsemblPlants" id="PGSC0003DMT400008383">
    <property type="protein sequence ID" value="PGSC0003DMT400008383"/>
    <property type="gene ID" value="PGSC0003DMG400003236"/>
</dbReference>
<feature type="compositionally biased region" description="Acidic residues" evidence="1">
    <location>
        <begin position="128"/>
        <end position="137"/>
    </location>
</feature>
<feature type="compositionally biased region" description="Acidic residues" evidence="1">
    <location>
        <begin position="235"/>
        <end position="248"/>
    </location>
</feature>
<feature type="compositionally biased region" description="Basic and acidic residues" evidence="1">
    <location>
        <begin position="479"/>
        <end position="496"/>
    </location>
</feature>
<dbReference type="AlphaFoldDB" id="M0ZUH4"/>
<proteinExistence type="predicted"/>
<feature type="compositionally biased region" description="Basic and acidic residues" evidence="1">
    <location>
        <begin position="429"/>
        <end position="446"/>
    </location>
</feature>
<dbReference type="Gramene" id="PGSC0003DMT400008383">
    <property type="protein sequence ID" value="PGSC0003DMT400008383"/>
    <property type="gene ID" value="PGSC0003DMG400003236"/>
</dbReference>
<feature type="compositionally biased region" description="Low complexity" evidence="1">
    <location>
        <begin position="181"/>
        <end position="200"/>
    </location>
</feature>
<feature type="compositionally biased region" description="Basic and acidic residues" evidence="1">
    <location>
        <begin position="379"/>
        <end position="396"/>
    </location>
</feature>
<organism evidence="2 3">
    <name type="scientific">Solanum tuberosum</name>
    <name type="common">Potato</name>
    <dbReference type="NCBI Taxonomy" id="4113"/>
    <lineage>
        <taxon>Eukaryota</taxon>
        <taxon>Viridiplantae</taxon>
        <taxon>Streptophyta</taxon>
        <taxon>Embryophyta</taxon>
        <taxon>Tracheophyta</taxon>
        <taxon>Spermatophyta</taxon>
        <taxon>Magnoliopsida</taxon>
        <taxon>eudicotyledons</taxon>
        <taxon>Gunneridae</taxon>
        <taxon>Pentapetalae</taxon>
        <taxon>asterids</taxon>
        <taxon>lamiids</taxon>
        <taxon>Solanales</taxon>
        <taxon>Solanaceae</taxon>
        <taxon>Solanoideae</taxon>
        <taxon>Solaneae</taxon>
        <taxon>Solanum</taxon>
    </lineage>
</organism>
<sequence length="507" mass="56385">MTEKVDLVFNYGGKWVLSPQVVYIKKLNETWHGYDVDLLSYIDICSEFIEKCGFRAVKQLLVTKPTGRYYLLEDDSSIRTLQSAMSSQFSVLQLFAVDEGEATAVIPNICDLNKPYPAVPVEVATDCESNEEDEDQNEPIPSDYNSDELELQRSKQSAQDVPVSAPQASQEESGSVFMPTPSFIASSSQQSSQPVGPSNSKKIEKKPTGPSKSKRKIVADESEDEQHVAPSSAVVDEDGCEHESEDEQTILRPKAISEARTRLQAKKIQIRPTGTRRIGFKRDDNGVSIPTNLPYSPRKLAWKGKEAMTSNQLTVEKETRIGKLKAKKGKESTTSDQLTVEKEKRIGKLKAKKGKESTTSDQLTVEKEKRIGKLKAKKGKESTTSDQLTVEKEKRIGKLKAKKGKESTTSDQLTVEKEKRIGKLKAKKGKESTTSDQLTVEKEKRIGKLKAKKGKESTTSDQLTVEKEKRIGKLKAKKGKESTTSDQLTVEKEKRIGKLKAKRGGKK</sequence>
<evidence type="ECO:0000313" key="2">
    <source>
        <dbReference type="EnsemblPlants" id="PGSC0003DMT400008383"/>
    </source>
</evidence>
<feature type="region of interest" description="Disordered" evidence="1">
    <location>
        <begin position="323"/>
        <end position="507"/>
    </location>
</feature>
<feature type="compositionally biased region" description="Basic and acidic residues" evidence="1">
    <location>
        <begin position="329"/>
        <end position="346"/>
    </location>
</feature>
<dbReference type="eggNOG" id="ENOG502QU1T">
    <property type="taxonomic scope" value="Eukaryota"/>
</dbReference>
<dbReference type="HOGENOM" id="CLU_537945_0_0_1"/>
<evidence type="ECO:0000313" key="3">
    <source>
        <dbReference type="Proteomes" id="UP000011115"/>
    </source>
</evidence>
<reference evidence="3" key="1">
    <citation type="journal article" date="2011" name="Nature">
        <title>Genome sequence and analysis of the tuber crop potato.</title>
        <authorList>
            <consortium name="The Potato Genome Sequencing Consortium"/>
        </authorList>
    </citation>
    <scope>NUCLEOTIDE SEQUENCE [LARGE SCALE GENOMIC DNA]</scope>
    <source>
        <strain evidence="3">cv. DM1-3 516 R44</strain>
    </source>
</reference>